<dbReference type="FunFam" id="3.30.420.40:FF:000136">
    <property type="entry name" value="Putative fructokinase"/>
    <property type="match status" value="1"/>
</dbReference>
<evidence type="ECO:0000256" key="6">
    <source>
        <dbReference type="ARBA" id="ARBA00022777"/>
    </source>
</evidence>
<keyword evidence="4" id="KW-0479">Metal-binding</keyword>
<keyword evidence="9" id="KW-0460">Magnesium</keyword>
<evidence type="ECO:0000256" key="8">
    <source>
        <dbReference type="ARBA" id="ARBA00022840"/>
    </source>
</evidence>
<dbReference type="PANTHER" id="PTHR42742">
    <property type="entry name" value="TRANSCRIPTIONAL REPRESSOR MPRA"/>
    <property type="match status" value="1"/>
</dbReference>
<evidence type="ECO:0000256" key="13">
    <source>
        <dbReference type="ARBA" id="ARBA00074653"/>
    </source>
</evidence>
<evidence type="ECO:0000256" key="12">
    <source>
        <dbReference type="ARBA" id="ARBA00048451"/>
    </source>
</evidence>
<dbReference type="SUPFAM" id="SSF53067">
    <property type="entry name" value="Actin-like ATPase domain"/>
    <property type="match status" value="1"/>
</dbReference>
<comment type="similarity">
    <text evidence="2">Belongs to the ROK (NagC/XylR) family.</text>
</comment>
<dbReference type="PANTHER" id="PTHR42742:SF3">
    <property type="entry name" value="FRUCTOKINASE"/>
    <property type="match status" value="1"/>
</dbReference>
<dbReference type="EMBL" id="AZCN01000074">
    <property type="protein sequence ID" value="KRK14605.1"/>
    <property type="molecule type" value="Genomic_DNA"/>
</dbReference>
<comment type="cofactor">
    <cofactor evidence="1">
        <name>Mg(2+)</name>
        <dbReference type="ChEBI" id="CHEBI:18420"/>
    </cofactor>
</comment>
<gene>
    <name evidence="14" type="ORF">FD22_GL002269</name>
</gene>
<accession>A0A0R1EYK4</accession>
<evidence type="ECO:0000256" key="10">
    <source>
        <dbReference type="ARBA" id="ARBA00023277"/>
    </source>
</evidence>
<keyword evidence="7" id="KW-0862">Zinc</keyword>
<dbReference type="AlphaFoldDB" id="A0A0R1EYK4"/>
<dbReference type="Gene3D" id="3.30.420.40">
    <property type="match status" value="2"/>
</dbReference>
<dbReference type="Pfam" id="PF00480">
    <property type="entry name" value="ROK"/>
    <property type="match status" value="1"/>
</dbReference>
<dbReference type="Proteomes" id="UP000051181">
    <property type="component" value="Unassembled WGS sequence"/>
</dbReference>
<keyword evidence="8" id="KW-0067">ATP-binding</keyword>
<dbReference type="InterPro" id="IPR049874">
    <property type="entry name" value="ROK_cs"/>
</dbReference>
<dbReference type="InterPro" id="IPR000600">
    <property type="entry name" value="ROK"/>
</dbReference>
<sequence>MQMKIGAIEAGGTKFVCAVSDEQLTIVAREQIPTTTPAETMGAVISFFQKNPVDAMGIGSFGPIDVAVNSATYGYITATPKVGWRDYDFLGTMKKAFDIPYVWTTDVNVAAYGELKLGAAQGLKSCVYLTVGTGIGGGAVINGQLLHGFGHPEMGHMLIRHDPADTYQGHCPFHADCLEGLAAGPALEQRYQRKAQTLAGDDPAWTLEANYLAQACVDLTVTLSPEMIIFGGGVMKQQQLFPLIRQQFAQQLAGYVPTPAIDDYIVPVQLGDNAGITGCLLLAQEQLR</sequence>
<dbReference type="FunFam" id="3.30.420.40:FF:000153">
    <property type="entry name" value="Putative fructokinase"/>
    <property type="match status" value="1"/>
</dbReference>
<protein>
    <recommendedName>
        <fullName evidence="13">Fructokinase</fullName>
        <ecNumber evidence="11">2.7.1.4</ecNumber>
    </recommendedName>
</protein>
<keyword evidence="6 14" id="KW-0418">Kinase</keyword>
<evidence type="ECO:0000256" key="11">
    <source>
        <dbReference type="ARBA" id="ARBA00038887"/>
    </source>
</evidence>
<keyword evidence="3" id="KW-0808">Transferase</keyword>
<dbReference type="PROSITE" id="PS01125">
    <property type="entry name" value="ROK"/>
    <property type="match status" value="1"/>
</dbReference>
<dbReference type="EC" id="2.7.1.4" evidence="11"/>
<dbReference type="InterPro" id="IPR051804">
    <property type="entry name" value="Carb_Metab_Reg_Kinase/Isom"/>
</dbReference>
<dbReference type="GO" id="GO:0008865">
    <property type="term" value="F:fructokinase activity"/>
    <property type="evidence" value="ECO:0007669"/>
    <property type="project" value="UniProtKB-EC"/>
</dbReference>
<evidence type="ECO:0000256" key="2">
    <source>
        <dbReference type="ARBA" id="ARBA00006479"/>
    </source>
</evidence>
<evidence type="ECO:0000256" key="1">
    <source>
        <dbReference type="ARBA" id="ARBA00001946"/>
    </source>
</evidence>
<dbReference type="GO" id="GO:0005524">
    <property type="term" value="F:ATP binding"/>
    <property type="evidence" value="ECO:0007669"/>
    <property type="project" value="UniProtKB-KW"/>
</dbReference>
<evidence type="ECO:0000313" key="14">
    <source>
        <dbReference type="EMBL" id="KRK14605.1"/>
    </source>
</evidence>
<evidence type="ECO:0000313" key="15">
    <source>
        <dbReference type="Proteomes" id="UP000051181"/>
    </source>
</evidence>
<comment type="catalytic activity">
    <reaction evidence="12">
        <text>D-fructose + ATP = D-fructose 6-phosphate + ADP + H(+)</text>
        <dbReference type="Rhea" id="RHEA:16125"/>
        <dbReference type="ChEBI" id="CHEBI:15378"/>
        <dbReference type="ChEBI" id="CHEBI:30616"/>
        <dbReference type="ChEBI" id="CHEBI:37721"/>
        <dbReference type="ChEBI" id="CHEBI:61527"/>
        <dbReference type="ChEBI" id="CHEBI:456216"/>
        <dbReference type="EC" id="2.7.1.4"/>
    </reaction>
</comment>
<evidence type="ECO:0000256" key="7">
    <source>
        <dbReference type="ARBA" id="ARBA00022833"/>
    </source>
</evidence>
<proteinExistence type="inferred from homology"/>
<name>A0A0R1EYK4_9LACO</name>
<dbReference type="InterPro" id="IPR043129">
    <property type="entry name" value="ATPase_NBD"/>
</dbReference>
<reference evidence="14 15" key="1">
    <citation type="journal article" date="2015" name="Genome Announc.">
        <title>Expanding the biotechnology potential of lactobacilli through comparative genomics of 213 strains and associated genera.</title>
        <authorList>
            <person name="Sun Z."/>
            <person name="Harris H.M."/>
            <person name="McCann A."/>
            <person name="Guo C."/>
            <person name="Argimon S."/>
            <person name="Zhang W."/>
            <person name="Yang X."/>
            <person name="Jeffery I.B."/>
            <person name="Cooney J.C."/>
            <person name="Kagawa T.F."/>
            <person name="Liu W."/>
            <person name="Song Y."/>
            <person name="Salvetti E."/>
            <person name="Wrobel A."/>
            <person name="Rasinkangas P."/>
            <person name="Parkhill J."/>
            <person name="Rea M.C."/>
            <person name="O'Sullivan O."/>
            <person name="Ritari J."/>
            <person name="Douillard F.P."/>
            <person name="Paul Ross R."/>
            <person name="Yang R."/>
            <person name="Briner A.E."/>
            <person name="Felis G.E."/>
            <person name="de Vos W.M."/>
            <person name="Barrangou R."/>
            <person name="Klaenhammer T.R."/>
            <person name="Caufield P.W."/>
            <person name="Cui Y."/>
            <person name="Zhang H."/>
            <person name="O'Toole P.W."/>
        </authorList>
    </citation>
    <scope>NUCLEOTIDE SEQUENCE [LARGE SCALE GENOMIC DNA]</scope>
    <source>
        <strain evidence="14 15">DSM 20001</strain>
    </source>
</reference>
<dbReference type="CDD" id="cd24067">
    <property type="entry name" value="ASKHA_NBD_ROK_BsFRK-like"/>
    <property type="match status" value="1"/>
</dbReference>
<dbReference type="PATRIC" id="fig|913848.6.peg.2316"/>
<evidence type="ECO:0000256" key="5">
    <source>
        <dbReference type="ARBA" id="ARBA00022741"/>
    </source>
</evidence>
<keyword evidence="5" id="KW-0547">Nucleotide-binding</keyword>
<dbReference type="GO" id="GO:0046872">
    <property type="term" value="F:metal ion binding"/>
    <property type="evidence" value="ECO:0007669"/>
    <property type="project" value="UniProtKB-KW"/>
</dbReference>
<dbReference type="eggNOG" id="COG1940">
    <property type="taxonomic scope" value="Bacteria"/>
</dbReference>
<evidence type="ECO:0000256" key="4">
    <source>
        <dbReference type="ARBA" id="ARBA00022723"/>
    </source>
</evidence>
<evidence type="ECO:0000256" key="9">
    <source>
        <dbReference type="ARBA" id="ARBA00022842"/>
    </source>
</evidence>
<evidence type="ECO:0000256" key="3">
    <source>
        <dbReference type="ARBA" id="ARBA00022679"/>
    </source>
</evidence>
<keyword evidence="10" id="KW-0119">Carbohydrate metabolism</keyword>
<organism evidence="14 15">
    <name type="scientific">Loigolactobacillus coryniformis subsp. coryniformis KCTC 3167 = DSM 20001</name>
    <dbReference type="NCBI Taxonomy" id="913848"/>
    <lineage>
        <taxon>Bacteria</taxon>
        <taxon>Bacillati</taxon>
        <taxon>Bacillota</taxon>
        <taxon>Bacilli</taxon>
        <taxon>Lactobacillales</taxon>
        <taxon>Lactobacillaceae</taxon>
        <taxon>Loigolactobacillus</taxon>
    </lineage>
</organism>
<comment type="caution">
    <text evidence="14">The sequence shown here is derived from an EMBL/GenBank/DDBJ whole genome shotgun (WGS) entry which is preliminary data.</text>
</comment>